<dbReference type="AlphaFoldDB" id="A0A1G7T9U1"/>
<evidence type="ECO:0000256" key="5">
    <source>
        <dbReference type="ARBA" id="ARBA00023136"/>
    </source>
</evidence>
<name>A0A1G7T9U1_9GAMM</name>
<feature type="transmembrane region" description="Helical" evidence="7">
    <location>
        <begin position="169"/>
        <end position="189"/>
    </location>
</feature>
<evidence type="ECO:0000313" key="10">
    <source>
        <dbReference type="Proteomes" id="UP000198641"/>
    </source>
</evidence>
<feature type="domain" description="EamA" evidence="8">
    <location>
        <begin position="175"/>
        <end position="304"/>
    </location>
</feature>
<feature type="transmembrane region" description="Helical" evidence="7">
    <location>
        <begin position="235"/>
        <end position="256"/>
    </location>
</feature>
<keyword evidence="5 7" id="KW-0472">Membrane</keyword>
<protein>
    <submittedName>
        <fullName evidence="9">Permease of the drug/metabolite transporter (DMT) superfamily</fullName>
    </submittedName>
</protein>
<evidence type="ECO:0000256" key="7">
    <source>
        <dbReference type="SAM" id="Phobius"/>
    </source>
</evidence>
<dbReference type="Proteomes" id="UP000198641">
    <property type="component" value="Unassembled WGS sequence"/>
</dbReference>
<feature type="compositionally biased region" description="Polar residues" evidence="6">
    <location>
        <begin position="310"/>
        <end position="325"/>
    </location>
</feature>
<feature type="transmembrane region" description="Helical" evidence="7">
    <location>
        <begin position="201"/>
        <end position="223"/>
    </location>
</feature>
<evidence type="ECO:0000256" key="2">
    <source>
        <dbReference type="ARBA" id="ARBA00007362"/>
    </source>
</evidence>
<feature type="transmembrane region" description="Helical" evidence="7">
    <location>
        <begin position="51"/>
        <end position="67"/>
    </location>
</feature>
<keyword evidence="10" id="KW-1185">Reference proteome</keyword>
<reference evidence="9 10" key="1">
    <citation type="submission" date="2016-10" db="EMBL/GenBank/DDBJ databases">
        <authorList>
            <person name="de Groot N.N."/>
        </authorList>
    </citation>
    <scope>NUCLEOTIDE SEQUENCE [LARGE SCALE GENOMIC DNA]</scope>
    <source>
        <strain evidence="9 10">BH539</strain>
    </source>
</reference>
<comment type="subcellular location">
    <subcellularLocation>
        <location evidence="1">Membrane</location>
        <topology evidence="1">Multi-pass membrane protein</topology>
    </subcellularLocation>
</comment>
<dbReference type="PANTHER" id="PTHR32322:SF2">
    <property type="entry name" value="EAMA DOMAIN-CONTAINING PROTEIN"/>
    <property type="match status" value="1"/>
</dbReference>
<feature type="compositionally biased region" description="Polar residues" evidence="6">
    <location>
        <begin position="373"/>
        <end position="385"/>
    </location>
</feature>
<feature type="transmembrane region" description="Helical" evidence="7">
    <location>
        <begin position="263"/>
        <end position="282"/>
    </location>
</feature>
<gene>
    <name evidence="9" type="ORF">SAMN05216571_109104</name>
</gene>
<dbReference type="RefSeq" id="WP_092526585.1">
    <property type="nucleotide sequence ID" value="NZ_FNCI01000009.1"/>
</dbReference>
<accession>A0A1G7T9U1</accession>
<proteinExistence type="inferred from homology"/>
<dbReference type="EMBL" id="FNCI01000009">
    <property type="protein sequence ID" value="SDG32093.1"/>
    <property type="molecule type" value="Genomic_DNA"/>
</dbReference>
<comment type="similarity">
    <text evidence="2">Belongs to the EamA transporter family.</text>
</comment>
<evidence type="ECO:0000256" key="4">
    <source>
        <dbReference type="ARBA" id="ARBA00022989"/>
    </source>
</evidence>
<feature type="region of interest" description="Disordered" evidence="6">
    <location>
        <begin position="310"/>
        <end position="398"/>
    </location>
</feature>
<dbReference type="PANTHER" id="PTHR32322">
    <property type="entry name" value="INNER MEMBRANE TRANSPORTER"/>
    <property type="match status" value="1"/>
</dbReference>
<feature type="domain" description="EamA" evidence="8">
    <location>
        <begin position="21"/>
        <end position="155"/>
    </location>
</feature>
<sequence length="398" mass="41205">MQLHSSTPGFPHRLPLGTLSIAAGFVLCWSSGFVGSRLAVAVDTPVLSLYAWRFALATLIAALIWAAQAGPRGLREQLAWRSLGREAAIGSLTVGLYLLAMLVAVEQGVSAGVASLVGALQPLAAAGLAGLWLGEVNGRGRWIGMGVATLGAGLCVMDDVQGVGGAPAWAYALPVLAVAAVTLGSVMTSTPRVKLPLMARLTAQLMAATLVFFAAALAAGSPMTPPTMDAETLTVMAWLVGLATFGGYGFFVVGLGRLGVARLSTLIYLTPAVTIGFTAVLFDELPGQLGWLGMAVATIGVLMALGSRPGTSTRTSDQVAGQTPYQADMETSHWRAQGGGDLDGERAHQEVPQLHQTQAQPVGEAQASRAKIRSQTPWPSRSPRASNLVKGRKSGRGT</sequence>
<organism evidence="9 10">
    <name type="scientific">Onishia taeanensis</name>
    <dbReference type="NCBI Taxonomy" id="284577"/>
    <lineage>
        <taxon>Bacteria</taxon>
        <taxon>Pseudomonadati</taxon>
        <taxon>Pseudomonadota</taxon>
        <taxon>Gammaproteobacteria</taxon>
        <taxon>Oceanospirillales</taxon>
        <taxon>Halomonadaceae</taxon>
        <taxon>Onishia</taxon>
    </lineage>
</organism>
<dbReference type="InterPro" id="IPR000620">
    <property type="entry name" value="EamA_dom"/>
</dbReference>
<dbReference type="InterPro" id="IPR050638">
    <property type="entry name" value="AA-Vitamin_Transporters"/>
</dbReference>
<dbReference type="GO" id="GO:0016020">
    <property type="term" value="C:membrane"/>
    <property type="evidence" value="ECO:0007669"/>
    <property type="project" value="UniProtKB-SubCell"/>
</dbReference>
<keyword evidence="3 7" id="KW-0812">Transmembrane</keyword>
<dbReference type="OrthoDB" id="9809509at2"/>
<evidence type="ECO:0000313" key="9">
    <source>
        <dbReference type="EMBL" id="SDG32093.1"/>
    </source>
</evidence>
<dbReference type="SUPFAM" id="SSF103481">
    <property type="entry name" value="Multidrug resistance efflux transporter EmrE"/>
    <property type="match status" value="2"/>
</dbReference>
<feature type="transmembrane region" description="Helical" evidence="7">
    <location>
        <begin position="111"/>
        <end position="133"/>
    </location>
</feature>
<dbReference type="InterPro" id="IPR037185">
    <property type="entry name" value="EmrE-like"/>
</dbReference>
<feature type="transmembrane region" description="Helical" evidence="7">
    <location>
        <begin position="288"/>
        <end position="306"/>
    </location>
</feature>
<evidence type="ECO:0000256" key="1">
    <source>
        <dbReference type="ARBA" id="ARBA00004141"/>
    </source>
</evidence>
<keyword evidence="4 7" id="KW-1133">Transmembrane helix</keyword>
<evidence type="ECO:0000256" key="3">
    <source>
        <dbReference type="ARBA" id="ARBA00022692"/>
    </source>
</evidence>
<evidence type="ECO:0000256" key="6">
    <source>
        <dbReference type="SAM" id="MobiDB-lite"/>
    </source>
</evidence>
<feature type="transmembrane region" description="Helical" evidence="7">
    <location>
        <begin position="87"/>
        <end position="105"/>
    </location>
</feature>
<evidence type="ECO:0000259" key="8">
    <source>
        <dbReference type="Pfam" id="PF00892"/>
    </source>
</evidence>
<dbReference type="Pfam" id="PF00892">
    <property type="entry name" value="EamA"/>
    <property type="match status" value="2"/>
</dbReference>